<dbReference type="InterPro" id="IPR037523">
    <property type="entry name" value="VOC_core"/>
</dbReference>
<dbReference type="SUPFAM" id="SSF54593">
    <property type="entry name" value="Glyoxalase/Bleomycin resistance protein/Dihydroxybiphenyl dioxygenase"/>
    <property type="match status" value="2"/>
</dbReference>
<dbReference type="InterPro" id="IPR029068">
    <property type="entry name" value="Glyas_Bleomycin-R_OHBP_Dase"/>
</dbReference>
<comment type="caution">
    <text evidence="3">The sequence shown here is derived from an EMBL/GenBank/DDBJ whole genome shotgun (WGS) entry which is preliminary data.</text>
</comment>
<organism evidence="3 4">
    <name type="scientific">Haladaptatus pallidirubidus</name>
    <dbReference type="NCBI Taxonomy" id="1008152"/>
    <lineage>
        <taxon>Archaea</taxon>
        <taxon>Methanobacteriati</taxon>
        <taxon>Methanobacteriota</taxon>
        <taxon>Stenosarchaea group</taxon>
        <taxon>Halobacteria</taxon>
        <taxon>Halobacteriales</taxon>
        <taxon>Haladaptataceae</taxon>
        <taxon>Haladaptatus</taxon>
    </lineage>
</organism>
<feature type="domain" description="VOC" evidence="2">
    <location>
        <begin position="13"/>
        <end position="128"/>
    </location>
</feature>
<dbReference type="PANTHER" id="PTHR43279">
    <property type="entry name" value="CATECHOL-2,3-DIOXYGENASE"/>
    <property type="match status" value="1"/>
</dbReference>
<dbReference type="PROSITE" id="PS00934">
    <property type="entry name" value="GLYOXALASE_I_1"/>
    <property type="match status" value="1"/>
</dbReference>
<evidence type="ECO:0000256" key="1">
    <source>
        <dbReference type="ARBA" id="ARBA00022723"/>
    </source>
</evidence>
<dbReference type="Gene3D" id="3.10.180.10">
    <property type="entry name" value="2,3-Dihydroxybiphenyl 1,2-Dioxygenase, domain 1"/>
    <property type="match status" value="2"/>
</dbReference>
<reference evidence="3 4" key="1">
    <citation type="journal article" date="2019" name="Int. J. Syst. Evol. Microbiol.">
        <title>The Global Catalogue of Microorganisms (GCM) 10K type strain sequencing project: providing services to taxonomists for standard genome sequencing and annotation.</title>
        <authorList>
            <consortium name="The Broad Institute Genomics Platform"/>
            <consortium name="The Broad Institute Genome Sequencing Center for Infectious Disease"/>
            <person name="Wu L."/>
            <person name="Ma J."/>
        </authorList>
    </citation>
    <scope>NUCLEOTIDE SEQUENCE [LARGE SCALE GENOMIC DNA]</scope>
    <source>
        <strain evidence="3 4">JCM 17504</strain>
    </source>
</reference>
<dbReference type="Proteomes" id="UP001501729">
    <property type="component" value="Unassembled WGS sequence"/>
</dbReference>
<dbReference type="Pfam" id="PF00903">
    <property type="entry name" value="Glyoxalase"/>
    <property type="match status" value="2"/>
</dbReference>
<dbReference type="RefSeq" id="WP_227775290.1">
    <property type="nucleotide sequence ID" value="NZ_BAABKX010000001.1"/>
</dbReference>
<dbReference type="EMBL" id="BAABKX010000001">
    <property type="protein sequence ID" value="GAA5042026.1"/>
    <property type="molecule type" value="Genomic_DNA"/>
</dbReference>
<keyword evidence="1" id="KW-0479">Metal-binding</keyword>
<dbReference type="PROSITE" id="PS51819">
    <property type="entry name" value="VOC"/>
    <property type="match status" value="1"/>
</dbReference>
<dbReference type="GO" id="GO:0046872">
    <property type="term" value="F:metal ion binding"/>
    <property type="evidence" value="ECO:0007669"/>
    <property type="project" value="UniProtKB-KW"/>
</dbReference>
<evidence type="ECO:0000313" key="4">
    <source>
        <dbReference type="Proteomes" id="UP001501729"/>
    </source>
</evidence>
<dbReference type="PANTHER" id="PTHR43279:SF1">
    <property type="entry name" value="CATECHOL-2,3-DIOXYGENASE"/>
    <property type="match status" value="1"/>
</dbReference>
<dbReference type="InterPro" id="IPR018146">
    <property type="entry name" value="Glyoxalase_1_CS"/>
</dbReference>
<gene>
    <name evidence="3" type="ORF">GCM10025751_04900</name>
</gene>
<protein>
    <submittedName>
        <fullName evidence="3">VOC family protein</fullName>
    </submittedName>
</protein>
<dbReference type="AlphaFoldDB" id="A0AAV3UBE8"/>
<evidence type="ECO:0000313" key="3">
    <source>
        <dbReference type="EMBL" id="GAA5042026.1"/>
    </source>
</evidence>
<proteinExistence type="predicted"/>
<evidence type="ECO:0000259" key="2">
    <source>
        <dbReference type="PROSITE" id="PS51819"/>
    </source>
</evidence>
<accession>A0AAV3UBE8</accession>
<dbReference type="GO" id="GO:0004462">
    <property type="term" value="F:lactoylglutathione lyase activity"/>
    <property type="evidence" value="ECO:0007669"/>
    <property type="project" value="InterPro"/>
</dbReference>
<dbReference type="InterPro" id="IPR004360">
    <property type="entry name" value="Glyas_Fos-R_dOase_dom"/>
</dbReference>
<keyword evidence="4" id="KW-1185">Reference proteome</keyword>
<dbReference type="GeneID" id="68615177"/>
<sequence length="282" mass="31212">MTETNGGFLDGTTIGRVALCVNDLDRISEFYEHVVGLELQSKNEGEAILGAGGVPLLELVADADATERTRDETGLFHTAFLVSSRSALADALVRIEDEWELSGASDHHVSEALYCRDPEENGIEVYRDRPREAWPTGDDGRVQMDTLALDTDDLREQAAGTKTVPSDTVVGHVHLEVSSIPSAREFYADALGMNVRQEYGPSALFLAADDYHHHIGCNVWNNRTNPAEGRGLAWFELVVPNRETLETIRERFFARGITTTPTKNGIEIEDSDEITVRLRLDD</sequence>
<name>A0AAV3UBE8_9EURY</name>